<evidence type="ECO:0000259" key="1">
    <source>
        <dbReference type="Pfam" id="PF20243"/>
    </source>
</evidence>
<dbReference type="RefSeq" id="WP_169665090.1">
    <property type="nucleotide sequence ID" value="NZ_CP076132.1"/>
</dbReference>
<dbReference type="AlphaFoldDB" id="A0AAX1MZI1"/>
<dbReference type="Proteomes" id="UP000678679">
    <property type="component" value="Chromosome 1"/>
</dbReference>
<dbReference type="KEGG" id="fya:KMW28_13925"/>
<dbReference type="Pfam" id="PF20243">
    <property type="entry name" value="MbnP"/>
    <property type="match status" value="1"/>
</dbReference>
<accession>A0AAX1MZI1</accession>
<dbReference type="InterPro" id="IPR046863">
    <property type="entry name" value="MbnP-like_dom"/>
</dbReference>
<dbReference type="EMBL" id="CP076132">
    <property type="protein sequence ID" value="QWG00749.1"/>
    <property type="molecule type" value="Genomic_DNA"/>
</dbReference>
<proteinExistence type="predicted"/>
<keyword evidence="3" id="KW-1185">Reference proteome</keyword>
<feature type="domain" description="Copper-binding protein MbnP-like" evidence="1">
    <location>
        <begin position="32"/>
        <end position="222"/>
    </location>
</feature>
<organism evidence="2 3">
    <name type="scientific">Flammeovirga yaeyamensis</name>
    <dbReference type="NCBI Taxonomy" id="367791"/>
    <lineage>
        <taxon>Bacteria</taxon>
        <taxon>Pseudomonadati</taxon>
        <taxon>Bacteroidota</taxon>
        <taxon>Cytophagia</taxon>
        <taxon>Cytophagales</taxon>
        <taxon>Flammeovirgaceae</taxon>
        <taxon>Flammeovirga</taxon>
    </lineage>
</organism>
<gene>
    <name evidence="2" type="ORF">KMW28_13925</name>
</gene>
<evidence type="ECO:0000313" key="3">
    <source>
        <dbReference type="Proteomes" id="UP000678679"/>
    </source>
</evidence>
<evidence type="ECO:0000313" key="2">
    <source>
        <dbReference type="EMBL" id="QWG00749.1"/>
    </source>
</evidence>
<name>A0AAX1MZI1_9BACT</name>
<protein>
    <recommendedName>
        <fullName evidence="1">Copper-binding protein MbnP-like domain-containing protein</fullName>
    </recommendedName>
</protein>
<sequence>MKYLPYYLLLFLLLGFSSCDKHKENFDVPGTGQITLKFNLLHDLLGNQIPLNYNTPYQNALNQTYLFDDFRMYISNVTLRDTTGTHYYKVPNSYHLIEMIDNADTSIVIKDLPNSNFTEINFSVGVDNDANYSTDQVGDLDPANGMAWDWNTGYKFVYLNGLRILPDSSTRGLVYHIGGDANYRTVRFTQKDINLNQNNNLTIEFDVHVDYVFGNKNLAEQPNPDVGPVNHYIDLNDDSTNDTMFGPNTQKIADNYEQMFEWKEITVD</sequence>
<dbReference type="PROSITE" id="PS51257">
    <property type="entry name" value="PROKAR_LIPOPROTEIN"/>
    <property type="match status" value="1"/>
</dbReference>
<reference evidence="2 3" key="1">
    <citation type="submission" date="2021-05" db="EMBL/GenBank/DDBJ databases">
        <title>Comparative genomic studies on the polysaccharide-degrading batcterial strains of the Flammeovirga genus.</title>
        <authorList>
            <person name="Zewei F."/>
            <person name="Zheng Z."/>
            <person name="Yu L."/>
            <person name="Ruyue G."/>
            <person name="Yanhong M."/>
            <person name="Yuanyuan C."/>
            <person name="Jingyan G."/>
            <person name="Wenjun H."/>
        </authorList>
    </citation>
    <scope>NUCLEOTIDE SEQUENCE [LARGE SCALE GENOMIC DNA]</scope>
    <source>
        <strain evidence="2 3">NBRC:100898</strain>
    </source>
</reference>